<dbReference type="Gene3D" id="3.40.50.720">
    <property type="entry name" value="NAD(P)-binding Rossmann-like Domain"/>
    <property type="match status" value="1"/>
</dbReference>
<evidence type="ECO:0000259" key="16">
    <source>
        <dbReference type="Pfam" id="PF00745"/>
    </source>
</evidence>
<dbReference type="SUPFAM" id="SSF51735">
    <property type="entry name" value="NAD(P)-binding Rossmann-fold domains"/>
    <property type="match status" value="1"/>
</dbReference>
<evidence type="ECO:0000256" key="9">
    <source>
        <dbReference type="HAMAP-Rule" id="MF_00087"/>
    </source>
</evidence>
<comment type="subunit">
    <text evidence="9">Homodimer.</text>
</comment>
<evidence type="ECO:0000256" key="13">
    <source>
        <dbReference type="PIRSR" id="PIRSR000445-4"/>
    </source>
</evidence>
<dbReference type="HAMAP" id="MF_00087">
    <property type="entry name" value="Glu_tRNA_reductase"/>
    <property type="match status" value="1"/>
</dbReference>
<accession>A0A938XUI4</accession>
<comment type="pathway">
    <text evidence="1 9 14">Porphyrin-containing compound metabolism; protoporphyrin-IX biosynthesis; 5-aminolevulinate from L-glutamyl-tRNA(Glu): step 1/2.</text>
</comment>
<feature type="binding site" evidence="9 11">
    <location>
        <position position="120"/>
    </location>
    <ligand>
        <name>substrate</name>
    </ligand>
</feature>
<feature type="site" description="Important for activity" evidence="9 13">
    <location>
        <position position="99"/>
    </location>
</feature>
<dbReference type="Proteomes" id="UP000774000">
    <property type="component" value="Unassembled WGS sequence"/>
</dbReference>
<evidence type="ECO:0000259" key="18">
    <source>
        <dbReference type="Pfam" id="PF05201"/>
    </source>
</evidence>
<dbReference type="CDD" id="cd05213">
    <property type="entry name" value="NAD_bind_Glutamyl_tRNA_reduct"/>
    <property type="match status" value="1"/>
</dbReference>
<sequence>MELTVIGVNHKETPLEIREKMSLTTAERETLLRTIKSIDKLDEGVVVSTCNRTELYLVAKDRSYAQDFALEKLGQLSGFNTNFLEEYIYSYYGFEAVEHLYQVASGLDSLVIGETQILGQLKNAFKEAKQEKATKKYLNKLFPEAFKVGKRARSETKINQNAASISYVAVELARKIFGKLSGETVLILGAGEMSELTLKSLVDYGVKGVMVANRTYQHGQELAAEFDGKAITWDEVDNWIKKVDIIIGSTAAPHCVLHYDMIKEAMESRRGPLFLIDIAVPRDMESEVNEIPGVHLYDIDDLKEVIEENLTEREKEIDKVQKIINEEVIEFKEWLNNQQCVPVIKKMRSRAEKIKEQELNRALAQLSDSNKDSEEVIADLANRLVNKVLHNPTVGIKELANCKQNNQKLEVVKELFA</sequence>
<evidence type="ECO:0000256" key="7">
    <source>
        <dbReference type="ARBA" id="ARBA00047464"/>
    </source>
</evidence>
<evidence type="ECO:0000256" key="5">
    <source>
        <dbReference type="ARBA" id="ARBA00023002"/>
    </source>
</evidence>
<keyword evidence="15" id="KW-0175">Coiled coil</keyword>
<feature type="binding site" evidence="9 11">
    <location>
        <begin position="49"/>
        <end position="52"/>
    </location>
    <ligand>
        <name>substrate</name>
    </ligand>
</feature>
<dbReference type="PANTHER" id="PTHR43013:SF1">
    <property type="entry name" value="GLUTAMYL-TRNA REDUCTASE"/>
    <property type="match status" value="1"/>
</dbReference>
<feature type="coiled-coil region" evidence="15">
    <location>
        <begin position="356"/>
        <end position="383"/>
    </location>
</feature>
<evidence type="ECO:0000256" key="4">
    <source>
        <dbReference type="ARBA" id="ARBA00022857"/>
    </source>
</evidence>
<dbReference type="EC" id="1.2.1.70" evidence="3 9"/>
<dbReference type="InterPro" id="IPR015895">
    <property type="entry name" value="4pyrrol_synth_GluRdtase_N"/>
</dbReference>
<keyword evidence="5 9" id="KW-0560">Oxidoreductase</keyword>
<dbReference type="Pfam" id="PF01488">
    <property type="entry name" value="Shikimate_DH"/>
    <property type="match status" value="1"/>
</dbReference>
<dbReference type="SUPFAM" id="SSF69742">
    <property type="entry name" value="Glutamyl tRNA-reductase catalytic, N-terminal domain"/>
    <property type="match status" value="1"/>
</dbReference>
<dbReference type="InterPro" id="IPR006151">
    <property type="entry name" value="Shikm_DH/Glu-tRNA_Rdtase"/>
</dbReference>
<feature type="domain" description="Tetrapyrrole biosynthesis glutamyl-tRNA reductase dimerisation" evidence="16">
    <location>
        <begin position="319"/>
        <end position="416"/>
    </location>
</feature>
<dbReference type="InterPro" id="IPR036291">
    <property type="entry name" value="NAD(P)-bd_dom_sf"/>
</dbReference>
<dbReference type="InterPro" id="IPR000343">
    <property type="entry name" value="4pyrrol_synth_GluRdtase"/>
</dbReference>
<reference evidence="19" key="1">
    <citation type="submission" date="2021-01" db="EMBL/GenBank/DDBJ databases">
        <title>Genomic Encyclopedia of Type Strains, Phase IV (KMG-IV): sequencing the most valuable type-strain genomes for metagenomic binning, comparative biology and taxonomic classification.</title>
        <authorList>
            <person name="Goeker M."/>
        </authorList>
    </citation>
    <scope>NUCLEOTIDE SEQUENCE</scope>
    <source>
        <strain evidence="19">DSM 23230</strain>
    </source>
</reference>
<evidence type="ECO:0000256" key="11">
    <source>
        <dbReference type="PIRSR" id="PIRSR000445-2"/>
    </source>
</evidence>
<dbReference type="InterPro" id="IPR036343">
    <property type="entry name" value="GluRdtase_N_sf"/>
</dbReference>
<proteinExistence type="inferred from homology"/>
<dbReference type="Pfam" id="PF00745">
    <property type="entry name" value="GlutR_dimer"/>
    <property type="match status" value="1"/>
</dbReference>
<dbReference type="RefSeq" id="WP_204701893.1">
    <property type="nucleotide sequence ID" value="NZ_JAFBDQ010000009.1"/>
</dbReference>
<evidence type="ECO:0000256" key="6">
    <source>
        <dbReference type="ARBA" id="ARBA00023244"/>
    </source>
</evidence>
<comment type="function">
    <text evidence="9">Catalyzes the NADPH-dependent reduction of glutamyl-tRNA(Glu) to glutamate 1-semialdehyde (GSA).</text>
</comment>
<dbReference type="GO" id="GO:0050661">
    <property type="term" value="F:NADP binding"/>
    <property type="evidence" value="ECO:0007669"/>
    <property type="project" value="InterPro"/>
</dbReference>
<gene>
    <name evidence="9" type="primary">hemA</name>
    <name evidence="19" type="ORF">JOC47_001988</name>
</gene>
<dbReference type="NCBIfam" id="TIGR01035">
    <property type="entry name" value="hemA"/>
    <property type="match status" value="1"/>
</dbReference>
<keyword evidence="6 9" id="KW-0627">Porphyrin biosynthesis</keyword>
<dbReference type="FunFam" id="3.30.460.30:FF:000001">
    <property type="entry name" value="Glutamyl-tRNA reductase"/>
    <property type="match status" value="1"/>
</dbReference>
<name>A0A938XUI4_9FIRM</name>
<dbReference type="InterPro" id="IPR036453">
    <property type="entry name" value="GluRdtase_dimer_dom_sf"/>
</dbReference>
<keyword evidence="20" id="KW-1185">Reference proteome</keyword>
<dbReference type="PROSITE" id="PS00747">
    <property type="entry name" value="GLUTR"/>
    <property type="match status" value="1"/>
</dbReference>
<keyword evidence="4 9" id="KW-0521">NADP</keyword>
<dbReference type="PIRSF" id="PIRSF000445">
    <property type="entry name" value="4pyrrol_synth_GluRdtase"/>
    <property type="match status" value="1"/>
</dbReference>
<dbReference type="AlphaFoldDB" id="A0A938XUI4"/>
<evidence type="ECO:0000313" key="20">
    <source>
        <dbReference type="Proteomes" id="UP000774000"/>
    </source>
</evidence>
<evidence type="ECO:0000256" key="3">
    <source>
        <dbReference type="ARBA" id="ARBA00012970"/>
    </source>
</evidence>
<dbReference type="GO" id="GO:0019353">
    <property type="term" value="P:protoporphyrinogen IX biosynthetic process from glutamate"/>
    <property type="evidence" value="ECO:0007669"/>
    <property type="project" value="TreeGrafter"/>
</dbReference>
<evidence type="ECO:0000256" key="14">
    <source>
        <dbReference type="RuleBase" id="RU000584"/>
    </source>
</evidence>
<evidence type="ECO:0000259" key="17">
    <source>
        <dbReference type="Pfam" id="PF01488"/>
    </source>
</evidence>
<comment type="similarity">
    <text evidence="2 9 14">Belongs to the glutamyl-tRNA reductase family.</text>
</comment>
<evidence type="ECO:0000256" key="1">
    <source>
        <dbReference type="ARBA" id="ARBA00005059"/>
    </source>
</evidence>
<evidence type="ECO:0000313" key="19">
    <source>
        <dbReference type="EMBL" id="MBM7557134.1"/>
    </source>
</evidence>
<feature type="domain" description="Glutamyl-tRNA reductase N-terminal" evidence="18">
    <location>
        <begin position="6"/>
        <end position="156"/>
    </location>
</feature>
<comment type="miscellaneous">
    <text evidence="9">During catalysis, the active site Cys acts as a nucleophile attacking the alpha-carbonyl group of tRNA-bound glutamate with the formation of a thioester intermediate between enzyme and glutamate, and the concomitant release of tRNA(Glu). The thioester intermediate is finally reduced by direct hydride transfer from NADPH, to form the product GSA.</text>
</comment>
<feature type="binding site" evidence="9 12">
    <location>
        <begin position="189"/>
        <end position="194"/>
    </location>
    <ligand>
        <name>NADP(+)</name>
        <dbReference type="ChEBI" id="CHEBI:58349"/>
    </ligand>
</feature>
<feature type="binding site" evidence="9 11">
    <location>
        <position position="109"/>
    </location>
    <ligand>
        <name>substrate</name>
    </ligand>
</feature>
<dbReference type="Gene3D" id="3.30.460.30">
    <property type="entry name" value="Glutamyl-tRNA reductase, N-terminal domain"/>
    <property type="match status" value="1"/>
</dbReference>
<evidence type="ECO:0000256" key="12">
    <source>
        <dbReference type="PIRSR" id="PIRSR000445-3"/>
    </source>
</evidence>
<dbReference type="GO" id="GO:0008883">
    <property type="term" value="F:glutamyl-tRNA reductase activity"/>
    <property type="evidence" value="ECO:0007669"/>
    <property type="project" value="UniProtKB-UniRule"/>
</dbReference>
<organism evidence="19 20">
    <name type="scientific">Halanaerobacter jeridensis</name>
    <dbReference type="NCBI Taxonomy" id="706427"/>
    <lineage>
        <taxon>Bacteria</taxon>
        <taxon>Bacillati</taxon>
        <taxon>Bacillota</taxon>
        <taxon>Clostridia</taxon>
        <taxon>Halanaerobiales</taxon>
        <taxon>Halobacteroidaceae</taxon>
        <taxon>Halanaerobacter</taxon>
    </lineage>
</organism>
<evidence type="ECO:0000256" key="2">
    <source>
        <dbReference type="ARBA" id="ARBA00005916"/>
    </source>
</evidence>
<feature type="domain" description="Quinate/shikimate 5-dehydrogenase/glutamyl-tRNA reductase" evidence="17">
    <location>
        <begin position="171"/>
        <end position="305"/>
    </location>
</feature>
<evidence type="ECO:0000256" key="8">
    <source>
        <dbReference type="ARBA" id="ARBA00068659"/>
    </source>
</evidence>
<evidence type="ECO:0000256" key="10">
    <source>
        <dbReference type="PIRSR" id="PIRSR000445-1"/>
    </source>
</evidence>
<comment type="caution">
    <text evidence="19">The sequence shown here is derived from an EMBL/GenBank/DDBJ whole genome shotgun (WGS) entry which is preliminary data.</text>
</comment>
<dbReference type="InterPro" id="IPR015896">
    <property type="entry name" value="4pyrrol_synth_GluRdtase_dimer"/>
</dbReference>
<dbReference type="PANTHER" id="PTHR43013">
    <property type="entry name" value="GLUTAMYL-TRNA REDUCTASE"/>
    <property type="match status" value="1"/>
</dbReference>
<dbReference type="Pfam" id="PF05201">
    <property type="entry name" value="GlutR_N"/>
    <property type="match status" value="1"/>
</dbReference>
<feature type="active site" description="Nucleophile" evidence="9 10">
    <location>
        <position position="50"/>
    </location>
</feature>
<comment type="catalytic activity">
    <reaction evidence="7 9 14">
        <text>(S)-4-amino-5-oxopentanoate + tRNA(Glu) + NADP(+) = L-glutamyl-tRNA(Glu) + NADPH + H(+)</text>
        <dbReference type="Rhea" id="RHEA:12344"/>
        <dbReference type="Rhea" id="RHEA-COMP:9663"/>
        <dbReference type="Rhea" id="RHEA-COMP:9680"/>
        <dbReference type="ChEBI" id="CHEBI:15378"/>
        <dbReference type="ChEBI" id="CHEBI:57501"/>
        <dbReference type="ChEBI" id="CHEBI:57783"/>
        <dbReference type="ChEBI" id="CHEBI:58349"/>
        <dbReference type="ChEBI" id="CHEBI:78442"/>
        <dbReference type="ChEBI" id="CHEBI:78520"/>
        <dbReference type="EC" id="1.2.1.70"/>
    </reaction>
</comment>
<feature type="binding site" evidence="9 11">
    <location>
        <begin position="114"/>
        <end position="116"/>
    </location>
    <ligand>
        <name>substrate</name>
    </ligand>
</feature>
<dbReference type="InterPro" id="IPR018214">
    <property type="entry name" value="GluRdtase_CS"/>
</dbReference>
<evidence type="ECO:0000256" key="15">
    <source>
        <dbReference type="SAM" id="Coils"/>
    </source>
</evidence>
<dbReference type="SUPFAM" id="SSF69075">
    <property type="entry name" value="Glutamyl tRNA-reductase dimerization domain"/>
    <property type="match status" value="1"/>
</dbReference>
<dbReference type="EMBL" id="JAFBDQ010000009">
    <property type="protein sequence ID" value="MBM7557134.1"/>
    <property type="molecule type" value="Genomic_DNA"/>
</dbReference>
<protein>
    <recommendedName>
        <fullName evidence="8 9">Glutamyl-tRNA reductase</fullName>
        <shortName evidence="9">GluTR</shortName>
        <ecNumber evidence="3 9">1.2.1.70</ecNumber>
    </recommendedName>
</protein>
<comment type="domain">
    <text evidence="9">Possesses an unusual extended V-shaped dimeric structure with each monomer consisting of three distinct domains arranged along a curved 'spinal' alpha-helix. The N-terminal catalytic domain specifically recognizes the glutamate moiety of the substrate. The second domain is the NADPH-binding domain, and the third C-terminal domain is responsible for dimerization.</text>
</comment>
<dbReference type="FunFam" id="3.40.50.720:FF:000031">
    <property type="entry name" value="Glutamyl-tRNA reductase"/>
    <property type="match status" value="1"/>
</dbReference>